<evidence type="ECO:0000256" key="3">
    <source>
        <dbReference type="ARBA" id="ARBA00022679"/>
    </source>
</evidence>
<dbReference type="SUPFAM" id="SSF56112">
    <property type="entry name" value="Protein kinase-like (PK-like)"/>
    <property type="match status" value="1"/>
</dbReference>
<comment type="catalytic activity">
    <reaction evidence="8">
        <text>L-seryl-[protein] + ATP = O-phospho-L-seryl-[protein] + ADP + H(+)</text>
        <dbReference type="Rhea" id="RHEA:17989"/>
        <dbReference type="Rhea" id="RHEA-COMP:9863"/>
        <dbReference type="Rhea" id="RHEA-COMP:11604"/>
        <dbReference type="ChEBI" id="CHEBI:15378"/>
        <dbReference type="ChEBI" id="CHEBI:29999"/>
        <dbReference type="ChEBI" id="CHEBI:30616"/>
        <dbReference type="ChEBI" id="CHEBI:83421"/>
        <dbReference type="ChEBI" id="CHEBI:456216"/>
        <dbReference type="EC" id="2.7.11.1"/>
    </reaction>
</comment>
<dbReference type="OrthoDB" id="5979581at2759"/>
<evidence type="ECO:0000313" key="9">
    <source>
        <dbReference type="EMBL" id="CAD6448849.1"/>
    </source>
</evidence>
<proteinExistence type="predicted"/>
<dbReference type="GO" id="GO:0000245">
    <property type="term" value="P:spliceosomal complex assembly"/>
    <property type="evidence" value="ECO:0007669"/>
    <property type="project" value="TreeGrafter"/>
</dbReference>
<dbReference type="PANTHER" id="PTHR47634">
    <property type="entry name" value="PROTEIN KINASE DOMAIN-CONTAINING PROTEIN-RELATED"/>
    <property type="match status" value="1"/>
</dbReference>
<keyword evidence="10" id="KW-1185">Reference proteome</keyword>
<comment type="caution">
    <text evidence="9">The sequence shown here is derived from an EMBL/GenBank/DDBJ whole genome shotgun (WGS) entry which is preliminary data.</text>
</comment>
<comment type="catalytic activity">
    <reaction evidence="7">
        <text>L-threonyl-[protein] + ATP = O-phospho-L-threonyl-[protein] + ADP + H(+)</text>
        <dbReference type="Rhea" id="RHEA:46608"/>
        <dbReference type="Rhea" id="RHEA-COMP:11060"/>
        <dbReference type="Rhea" id="RHEA-COMP:11605"/>
        <dbReference type="ChEBI" id="CHEBI:15378"/>
        <dbReference type="ChEBI" id="CHEBI:30013"/>
        <dbReference type="ChEBI" id="CHEBI:30616"/>
        <dbReference type="ChEBI" id="CHEBI:61977"/>
        <dbReference type="ChEBI" id="CHEBI:456216"/>
        <dbReference type="EC" id="2.7.11.1"/>
    </reaction>
</comment>
<dbReference type="InterPro" id="IPR051334">
    <property type="entry name" value="SRPK"/>
</dbReference>
<dbReference type="GO" id="GO:0005737">
    <property type="term" value="C:cytoplasm"/>
    <property type="evidence" value="ECO:0007669"/>
    <property type="project" value="TreeGrafter"/>
</dbReference>
<reference evidence="9" key="1">
    <citation type="submission" date="2020-10" db="EMBL/GenBank/DDBJ databases">
        <authorList>
            <person name="Kusch S."/>
        </authorList>
    </citation>
    <scope>NUCLEOTIDE SEQUENCE</scope>
    <source>
        <strain evidence="9">SwB9</strain>
    </source>
</reference>
<sequence>MKCYVALKILAAQSTDSDNPNESSIYEYLAQNTLSHPGKDHIISLKDSFKHQGPNGEHTCLVFTAMGPSTATVVEHLPEELLGEINPKNRYPIWMARSVLQQVLLAFFKDRPPKKLVTPVSLRSPETILKEIPTSNQDIWSFGCLIFEFITGRPLFVVDNTGDENDTNDDHILQLSSTLGPIP</sequence>
<evidence type="ECO:0000313" key="10">
    <source>
        <dbReference type="Proteomes" id="UP000624404"/>
    </source>
</evidence>
<gene>
    <name evidence="9" type="ORF">SCLTRI_LOCUS8640</name>
</gene>
<dbReference type="EMBL" id="CAJHIA010000032">
    <property type="protein sequence ID" value="CAD6448849.1"/>
    <property type="molecule type" value="Genomic_DNA"/>
</dbReference>
<dbReference type="EC" id="2.7.11.1" evidence="1"/>
<dbReference type="Gene3D" id="3.30.200.20">
    <property type="entry name" value="Phosphorylase Kinase, domain 1"/>
    <property type="match status" value="1"/>
</dbReference>
<keyword evidence="4" id="KW-0547">Nucleotide-binding</keyword>
<keyword evidence="3" id="KW-0808">Transferase</keyword>
<keyword evidence="5" id="KW-0418">Kinase</keyword>
<dbReference type="GO" id="GO:0005524">
    <property type="term" value="F:ATP binding"/>
    <property type="evidence" value="ECO:0007669"/>
    <property type="project" value="UniProtKB-KW"/>
</dbReference>
<dbReference type="InterPro" id="IPR011009">
    <property type="entry name" value="Kinase-like_dom_sf"/>
</dbReference>
<name>A0A8H2W2F9_9HELO</name>
<dbReference type="GO" id="GO:0004674">
    <property type="term" value="F:protein serine/threonine kinase activity"/>
    <property type="evidence" value="ECO:0007669"/>
    <property type="project" value="UniProtKB-KW"/>
</dbReference>
<evidence type="ECO:0000256" key="2">
    <source>
        <dbReference type="ARBA" id="ARBA00022527"/>
    </source>
</evidence>
<dbReference type="GO" id="GO:0005634">
    <property type="term" value="C:nucleus"/>
    <property type="evidence" value="ECO:0007669"/>
    <property type="project" value="TreeGrafter"/>
</dbReference>
<evidence type="ECO:0000256" key="7">
    <source>
        <dbReference type="ARBA" id="ARBA00047899"/>
    </source>
</evidence>
<organism evidence="9 10">
    <name type="scientific">Sclerotinia trifoliorum</name>
    <dbReference type="NCBI Taxonomy" id="28548"/>
    <lineage>
        <taxon>Eukaryota</taxon>
        <taxon>Fungi</taxon>
        <taxon>Dikarya</taxon>
        <taxon>Ascomycota</taxon>
        <taxon>Pezizomycotina</taxon>
        <taxon>Leotiomycetes</taxon>
        <taxon>Helotiales</taxon>
        <taxon>Sclerotiniaceae</taxon>
        <taxon>Sclerotinia</taxon>
    </lineage>
</organism>
<evidence type="ECO:0000256" key="5">
    <source>
        <dbReference type="ARBA" id="ARBA00022777"/>
    </source>
</evidence>
<dbReference type="AlphaFoldDB" id="A0A8H2W2F9"/>
<dbReference type="PANTHER" id="PTHR47634:SF9">
    <property type="entry name" value="PROTEIN KINASE DOMAIN-CONTAINING PROTEIN-RELATED"/>
    <property type="match status" value="1"/>
</dbReference>
<evidence type="ECO:0000256" key="6">
    <source>
        <dbReference type="ARBA" id="ARBA00022840"/>
    </source>
</evidence>
<dbReference type="Gene3D" id="1.10.510.10">
    <property type="entry name" value="Transferase(Phosphotransferase) domain 1"/>
    <property type="match status" value="2"/>
</dbReference>
<dbReference type="GO" id="GO:0050684">
    <property type="term" value="P:regulation of mRNA processing"/>
    <property type="evidence" value="ECO:0007669"/>
    <property type="project" value="TreeGrafter"/>
</dbReference>
<keyword evidence="2" id="KW-0723">Serine/threonine-protein kinase</keyword>
<accession>A0A8H2W2F9</accession>
<protein>
    <recommendedName>
        <fullName evidence="1">non-specific serine/threonine protein kinase</fullName>
        <ecNumber evidence="1">2.7.11.1</ecNumber>
    </recommendedName>
</protein>
<dbReference type="Proteomes" id="UP000624404">
    <property type="component" value="Unassembled WGS sequence"/>
</dbReference>
<evidence type="ECO:0000256" key="8">
    <source>
        <dbReference type="ARBA" id="ARBA00048679"/>
    </source>
</evidence>
<evidence type="ECO:0000256" key="1">
    <source>
        <dbReference type="ARBA" id="ARBA00012513"/>
    </source>
</evidence>
<evidence type="ECO:0000256" key="4">
    <source>
        <dbReference type="ARBA" id="ARBA00022741"/>
    </source>
</evidence>
<keyword evidence="6" id="KW-0067">ATP-binding</keyword>